<sequence>MIEKHCLIVAFVWTLFQLSYVLCNELSPVQKNELDTLIKRYSELYGSYKSAECVALLAVRTPEIDWKVEDFNDVITDTKYQTFAKNVVEYLNKLKDDSFWKNVNGLSQFREEFKDYTKDVEKNRNRNAVEDIGSELGHVESKIDLTTVYDNLVKSLENACTARKDLYATAAVNYAAANMLKIPEVSDANELTAGEDLGNLIEKDFIQSRENVEEKCLRMSGMQLDQNAVNEILMKSDSTSEPVSEFRGAIAQLISEVEKVEKLRIDRLPNQTPLSIANIAVNAMFRETYHKFGQKEK</sequence>
<dbReference type="WBParaSite" id="TREG1_112440.1">
    <property type="protein sequence ID" value="TREG1_112440.1"/>
    <property type="gene ID" value="TREG1_112440"/>
</dbReference>
<feature type="chain" id="PRO_5041717648" evidence="1">
    <location>
        <begin position="24"/>
        <end position="297"/>
    </location>
</feature>
<accession>A0AA85IPE0</accession>
<evidence type="ECO:0000256" key="1">
    <source>
        <dbReference type="SAM" id="SignalP"/>
    </source>
</evidence>
<evidence type="ECO:0000313" key="2">
    <source>
        <dbReference type="Proteomes" id="UP000050795"/>
    </source>
</evidence>
<keyword evidence="2" id="KW-1185">Reference proteome</keyword>
<feature type="signal peptide" evidence="1">
    <location>
        <begin position="1"/>
        <end position="23"/>
    </location>
</feature>
<reference evidence="2" key="1">
    <citation type="submission" date="2022-06" db="EMBL/GenBank/DDBJ databases">
        <authorList>
            <person name="Berger JAMES D."/>
            <person name="Berger JAMES D."/>
        </authorList>
    </citation>
    <scope>NUCLEOTIDE SEQUENCE [LARGE SCALE GENOMIC DNA]</scope>
</reference>
<protein>
    <submittedName>
        <fullName evidence="3">Uncharacterized protein</fullName>
    </submittedName>
</protein>
<reference evidence="3" key="2">
    <citation type="submission" date="2023-11" db="UniProtKB">
        <authorList>
            <consortium name="WormBaseParasite"/>
        </authorList>
    </citation>
    <scope>IDENTIFICATION</scope>
</reference>
<proteinExistence type="predicted"/>
<dbReference type="Proteomes" id="UP000050795">
    <property type="component" value="Unassembled WGS sequence"/>
</dbReference>
<dbReference type="AlphaFoldDB" id="A0AA85IPE0"/>
<keyword evidence="1" id="KW-0732">Signal</keyword>
<evidence type="ECO:0000313" key="3">
    <source>
        <dbReference type="WBParaSite" id="TREG1_112440.1"/>
    </source>
</evidence>
<organism evidence="2 3">
    <name type="scientific">Trichobilharzia regenti</name>
    <name type="common">Nasal bird schistosome</name>
    <dbReference type="NCBI Taxonomy" id="157069"/>
    <lineage>
        <taxon>Eukaryota</taxon>
        <taxon>Metazoa</taxon>
        <taxon>Spiralia</taxon>
        <taxon>Lophotrochozoa</taxon>
        <taxon>Platyhelminthes</taxon>
        <taxon>Trematoda</taxon>
        <taxon>Digenea</taxon>
        <taxon>Strigeidida</taxon>
        <taxon>Schistosomatoidea</taxon>
        <taxon>Schistosomatidae</taxon>
        <taxon>Trichobilharzia</taxon>
    </lineage>
</organism>
<name>A0AA85IPE0_TRIRE</name>